<dbReference type="AlphaFoldDB" id="A0A844ZH99"/>
<feature type="domain" description="SnoaL-like" evidence="1">
    <location>
        <begin position="29"/>
        <end position="152"/>
    </location>
</feature>
<dbReference type="SUPFAM" id="SSF54427">
    <property type="entry name" value="NTF2-like"/>
    <property type="match status" value="1"/>
</dbReference>
<dbReference type="EMBL" id="WTYY01000001">
    <property type="protein sequence ID" value="MXO87215.1"/>
    <property type="molecule type" value="Genomic_DNA"/>
</dbReference>
<dbReference type="InterPro" id="IPR037401">
    <property type="entry name" value="SnoaL-like"/>
</dbReference>
<dbReference type="OrthoDB" id="7851780at2"/>
<gene>
    <name evidence="2" type="ORF">GRI32_00490</name>
</gene>
<organism evidence="2 3">
    <name type="scientific">Alteraurantiacibacter aestuarii</name>
    <dbReference type="NCBI Taxonomy" id="650004"/>
    <lineage>
        <taxon>Bacteria</taxon>
        <taxon>Pseudomonadati</taxon>
        <taxon>Pseudomonadota</taxon>
        <taxon>Alphaproteobacteria</taxon>
        <taxon>Sphingomonadales</taxon>
        <taxon>Erythrobacteraceae</taxon>
        <taxon>Alteraurantiacibacter</taxon>
    </lineage>
</organism>
<dbReference type="Proteomes" id="UP000435243">
    <property type="component" value="Unassembled WGS sequence"/>
</dbReference>
<evidence type="ECO:0000313" key="3">
    <source>
        <dbReference type="Proteomes" id="UP000435243"/>
    </source>
</evidence>
<protein>
    <submittedName>
        <fullName evidence="2">Nuclear transport factor 2 family protein</fullName>
    </submittedName>
</protein>
<dbReference type="Pfam" id="PF13577">
    <property type="entry name" value="SnoaL_4"/>
    <property type="match status" value="1"/>
</dbReference>
<comment type="caution">
    <text evidence="2">The sequence shown here is derived from an EMBL/GenBank/DDBJ whole genome shotgun (WGS) entry which is preliminary data.</text>
</comment>
<keyword evidence="3" id="KW-1185">Reference proteome</keyword>
<proteinExistence type="predicted"/>
<reference evidence="2 3" key="1">
    <citation type="submission" date="2019-12" db="EMBL/GenBank/DDBJ databases">
        <title>Genomic-based taxomic classification of the family Erythrobacteraceae.</title>
        <authorList>
            <person name="Xu L."/>
        </authorList>
    </citation>
    <scope>NUCLEOTIDE SEQUENCE [LARGE SCALE GENOMIC DNA]</scope>
    <source>
        <strain evidence="2 3">JCM 16339</strain>
    </source>
</reference>
<name>A0A844ZH99_9SPHN</name>
<evidence type="ECO:0000313" key="2">
    <source>
        <dbReference type="EMBL" id="MXO87215.1"/>
    </source>
</evidence>
<sequence>MTGREGKRMTTTKELCERLDALEKKARIAEDYVAIANLQAAYGYYVDKGLWDKAADLFASDGTLEIAGRGVYVGQDRVRQYLHQLPEYGDGTIFNHMQLQPVIHIDSEAGTAKGRWRTLMMVGFLNKEGRWGEATYENAYVREGEKWRIASLHGIINFYCEYDEGWHRGGVPLLRSTAGIAPDLPQSFEYEAHPKAVIAPFHYDEV</sequence>
<dbReference type="InterPro" id="IPR032710">
    <property type="entry name" value="NTF2-like_dom_sf"/>
</dbReference>
<evidence type="ECO:0000259" key="1">
    <source>
        <dbReference type="Pfam" id="PF13577"/>
    </source>
</evidence>
<accession>A0A844ZH99</accession>
<dbReference type="Gene3D" id="3.10.450.50">
    <property type="match status" value="1"/>
</dbReference>